<reference evidence="2" key="1">
    <citation type="journal article" date="2021" name="Nat. Commun.">
        <title>Genetic determinants of endophytism in the Arabidopsis root mycobiome.</title>
        <authorList>
            <person name="Mesny F."/>
            <person name="Miyauchi S."/>
            <person name="Thiergart T."/>
            <person name="Pickel B."/>
            <person name="Atanasova L."/>
            <person name="Karlsson M."/>
            <person name="Huettel B."/>
            <person name="Barry K.W."/>
            <person name="Haridas S."/>
            <person name="Chen C."/>
            <person name="Bauer D."/>
            <person name="Andreopoulos W."/>
            <person name="Pangilinan J."/>
            <person name="LaButti K."/>
            <person name="Riley R."/>
            <person name="Lipzen A."/>
            <person name="Clum A."/>
            <person name="Drula E."/>
            <person name="Henrissat B."/>
            <person name="Kohler A."/>
            <person name="Grigoriev I.V."/>
            <person name="Martin F.M."/>
            <person name="Hacquard S."/>
        </authorList>
    </citation>
    <scope>NUCLEOTIDE SEQUENCE</scope>
    <source>
        <strain evidence="2">MPI-CAGE-AT-0147</strain>
    </source>
</reference>
<dbReference type="Proteomes" id="UP000738349">
    <property type="component" value="Unassembled WGS sequence"/>
</dbReference>
<comment type="caution">
    <text evidence="2">The sequence shown here is derived from an EMBL/GenBank/DDBJ whole genome shotgun (WGS) entry which is preliminary data.</text>
</comment>
<name>A0A9P9J2J9_9HYPO</name>
<evidence type="ECO:0000313" key="2">
    <source>
        <dbReference type="EMBL" id="KAH7143925.1"/>
    </source>
</evidence>
<feature type="transmembrane region" description="Helical" evidence="1">
    <location>
        <begin position="150"/>
        <end position="170"/>
    </location>
</feature>
<proteinExistence type="predicted"/>
<feature type="transmembrane region" description="Helical" evidence="1">
    <location>
        <begin position="114"/>
        <end position="138"/>
    </location>
</feature>
<dbReference type="AlphaFoldDB" id="A0A9P9J2J9"/>
<organism evidence="2 3">
    <name type="scientific">Dactylonectria macrodidyma</name>
    <dbReference type="NCBI Taxonomy" id="307937"/>
    <lineage>
        <taxon>Eukaryota</taxon>
        <taxon>Fungi</taxon>
        <taxon>Dikarya</taxon>
        <taxon>Ascomycota</taxon>
        <taxon>Pezizomycotina</taxon>
        <taxon>Sordariomycetes</taxon>
        <taxon>Hypocreomycetidae</taxon>
        <taxon>Hypocreales</taxon>
        <taxon>Nectriaceae</taxon>
        <taxon>Dactylonectria</taxon>
    </lineage>
</organism>
<feature type="transmembrane region" description="Helical" evidence="1">
    <location>
        <begin position="190"/>
        <end position="215"/>
    </location>
</feature>
<accession>A0A9P9J2J9</accession>
<evidence type="ECO:0000313" key="3">
    <source>
        <dbReference type="Proteomes" id="UP000738349"/>
    </source>
</evidence>
<protein>
    <submittedName>
        <fullName evidence="2">Uncharacterized protein</fullName>
    </submittedName>
</protein>
<sequence>MQSQARIAVTIIVSGIILSICIFIVVLLLALFYYKTIQLYDAAPPPLIMPFLTKLSSKLPFGRSCGPTTINLAFALFILSNIVVTNLSGFVASKLSRCEDADSQTKDGKCNKHIWIPYGMFAVTSAIIWVFCFCTYILSSANPKGSRYSLVKHAFGIMVISIIILSAPFIAGWKSDGAFWEHAQPGTSKFIYATLAFGHCNMAWAFVILLLTMILDLTPRPAPEPIPEEIDLQPIIRRASAEENDLQPVVRPASVESAHVGDVSMAA</sequence>
<keyword evidence="1" id="KW-0472">Membrane</keyword>
<evidence type="ECO:0000256" key="1">
    <source>
        <dbReference type="SAM" id="Phobius"/>
    </source>
</evidence>
<keyword evidence="3" id="KW-1185">Reference proteome</keyword>
<keyword evidence="1" id="KW-0812">Transmembrane</keyword>
<feature type="transmembrane region" description="Helical" evidence="1">
    <location>
        <begin position="70"/>
        <end position="93"/>
    </location>
</feature>
<gene>
    <name evidence="2" type="ORF">EDB81DRAFT_935370</name>
</gene>
<keyword evidence="1" id="KW-1133">Transmembrane helix</keyword>
<dbReference type="EMBL" id="JAGMUV010000009">
    <property type="protein sequence ID" value="KAH7143925.1"/>
    <property type="molecule type" value="Genomic_DNA"/>
</dbReference>
<feature type="transmembrane region" description="Helical" evidence="1">
    <location>
        <begin position="7"/>
        <end position="34"/>
    </location>
</feature>